<dbReference type="Gene3D" id="2.60.40.150">
    <property type="entry name" value="C2 domain"/>
    <property type="match status" value="1"/>
</dbReference>
<evidence type="ECO:0000256" key="1">
    <source>
        <dbReference type="SAM" id="MobiDB-lite"/>
    </source>
</evidence>
<dbReference type="SUPFAM" id="SSF49562">
    <property type="entry name" value="C2 domain (Calcium/lipid-binding domain, CaLB)"/>
    <property type="match status" value="1"/>
</dbReference>
<dbReference type="VEuPathDB" id="FungiDB:AJ78_08456"/>
<feature type="non-terminal residue" evidence="3">
    <location>
        <position position="191"/>
    </location>
</feature>
<evidence type="ECO:0000259" key="2">
    <source>
        <dbReference type="PROSITE" id="PS50004"/>
    </source>
</evidence>
<dbReference type="PANTHER" id="PTHR47800:SF5">
    <property type="entry name" value="FER-1-LIKE PROTEIN 6"/>
    <property type="match status" value="1"/>
</dbReference>
<accession>A0A1J9Q603</accession>
<evidence type="ECO:0000313" key="3">
    <source>
        <dbReference type="EMBL" id="OJD10573.1"/>
    </source>
</evidence>
<gene>
    <name evidence="3" type="ORF">AJ78_08456</name>
</gene>
<dbReference type="SMART" id="SM00239">
    <property type="entry name" value="C2"/>
    <property type="match status" value="1"/>
</dbReference>
<sequence length="191" mass="21133">MGGDPQDMLHRPSISSPGPSPNLDPNLISDSNEDSTPSPQKQPSGGFDSTPVPYAPAGFTLKFTFHRASNLPIADISTLSADPFVLARLTSALPRRNKQDPDLVWRTPTIPRNVNPVWDCDWIVANVPASGFELKCHLYDEDPVDSDDRLGNVKISVQPVSESWPGITEQPYKVQKRSGSKRAYFFRSVRM</sequence>
<organism evidence="3 4">
    <name type="scientific">Emergomyces pasteurianus Ep9510</name>
    <dbReference type="NCBI Taxonomy" id="1447872"/>
    <lineage>
        <taxon>Eukaryota</taxon>
        <taxon>Fungi</taxon>
        <taxon>Dikarya</taxon>
        <taxon>Ascomycota</taxon>
        <taxon>Pezizomycotina</taxon>
        <taxon>Eurotiomycetes</taxon>
        <taxon>Eurotiomycetidae</taxon>
        <taxon>Onygenales</taxon>
        <taxon>Ajellomycetaceae</taxon>
        <taxon>Emergomyces</taxon>
    </lineage>
</organism>
<keyword evidence="4" id="KW-1185">Reference proteome</keyword>
<feature type="region of interest" description="Disordered" evidence="1">
    <location>
        <begin position="1"/>
        <end position="51"/>
    </location>
</feature>
<dbReference type="GO" id="GO:0010628">
    <property type="term" value="P:positive regulation of gene expression"/>
    <property type="evidence" value="ECO:0007669"/>
    <property type="project" value="TreeGrafter"/>
</dbReference>
<dbReference type="STRING" id="1447872.A0A1J9Q603"/>
<dbReference type="InterPro" id="IPR000008">
    <property type="entry name" value="C2_dom"/>
</dbReference>
<proteinExistence type="predicted"/>
<dbReference type="OrthoDB" id="73919at2759"/>
<dbReference type="AlphaFoldDB" id="A0A1J9Q603"/>
<feature type="compositionally biased region" description="Polar residues" evidence="1">
    <location>
        <begin position="28"/>
        <end position="43"/>
    </location>
</feature>
<dbReference type="Pfam" id="PF00168">
    <property type="entry name" value="C2"/>
    <property type="match status" value="1"/>
</dbReference>
<comment type="caution">
    <text evidence="3">The sequence shown here is derived from an EMBL/GenBank/DDBJ whole genome shotgun (WGS) entry which is preliminary data.</text>
</comment>
<dbReference type="EMBL" id="LGRN01000751">
    <property type="protein sequence ID" value="OJD10573.1"/>
    <property type="molecule type" value="Genomic_DNA"/>
</dbReference>
<evidence type="ECO:0000313" key="4">
    <source>
        <dbReference type="Proteomes" id="UP000182235"/>
    </source>
</evidence>
<name>A0A1J9Q603_9EURO</name>
<dbReference type="PROSITE" id="PS50004">
    <property type="entry name" value="C2"/>
    <property type="match status" value="1"/>
</dbReference>
<protein>
    <recommendedName>
        <fullName evidence="2">C2 domain-containing protein</fullName>
    </recommendedName>
</protein>
<feature type="domain" description="C2" evidence="2">
    <location>
        <begin position="39"/>
        <end position="172"/>
    </location>
</feature>
<dbReference type="InterPro" id="IPR035892">
    <property type="entry name" value="C2_domain_sf"/>
</dbReference>
<dbReference type="PANTHER" id="PTHR47800">
    <property type="entry name" value="C2 DOMAIN-CONTAINING PROTEIN"/>
    <property type="match status" value="1"/>
</dbReference>
<reference evidence="3 4" key="1">
    <citation type="submission" date="2015-07" db="EMBL/GenBank/DDBJ databases">
        <title>Emmonsia species relationships and genome sequence.</title>
        <authorList>
            <consortium name="The Broad Institute Genomics Platform"/>
            <person name="Cuomo C.A."/>
            <person name="Munoz J.F."/>
            <person name="Imamovic A."/>
            <person name="Priest M.E."/>
            <person name="Young S."/>
            <person name="Clay O.K."/>
            <person name="McEwen J.G."/>
        </authorList>
    </citation>
    <scope>NUCLEOTIDE SEQUENCE [LARGE SCALE GENOMIC DNA]</scope>
    <source>
        <strain evidence="3 4">UAMH 9510</strain>
    </source>
</reference>
<dbReference type="Proteomes" id="UP000182235">
    <property type="component" value="Unassembled WGS sequence"/>
</dbReference>